<organism evidence="2 3">
    <name type="scientific">Williamwhitmania taraxaci</name>
    <dbReference type="NCBI Taxonomy" id="1640674"/>
    <lineage>
        <taxon>Bacteria</taxon>
        <taxon>Pseudomonadati</taxon>
        <taxon>Bacteroidota</taxon>
        <taxon>Bacteroidia</taxon>
        <taxon>Bacteroidales</taxon>
        <taxon>Williamwhitmaniaceae</taxon>
        <taxon>Williamwhitmania</taxon>
    </lineage>
</organism>
<gene>
    <name evidence="2" type="ORF">SAMN05216323_104216</name>
</gene>
<feature type="signal peptide" evidence="1">
    <location>
        <begin position="1"/>
        <end position="21"/>
    </location>
</feature>
<sequence>MKHSILMAFLLGILFMGCTITNPTTEVVVLPADSLVVNIEKYSNVTVAVEGVIVHLCGVDGKKMKLMTESGAVIKIVPIDTLASFDEAFYDKRVRVLGVVRESRIETSSIDRMEQQRAILCHIDNAPCKDSAWVKKKQESGAADTLSQHCIDKLRTIMKQTGKNYIPVITIIAEKVELVVPEKR</sequence>
<name>A0A1G6NEE9_9BACT</name>
<evidence type="ECO:0000313" key="2">
    <source>
        <dbReference type="EMBL" id="SDC65657.1"/>
    </source>
</evidence>
<evidence type="ECO:0008006" key="4">
    <source>
        <dbReference type="Google" id="ProtNLM"/>
    </source>
</evidence>
<reference evidence="2 3" key="1">
    <citation type="submission" date="2016-09" db="EMBL/GenBank/DDBJ databases">
        <authorList>
            <person name="Capua I."/>
            <person name="De Benedictis P."/>
            <person name="Joannis T."/>
            <person name="Lombin L.H."/>
            <person name="Cattoli G."/>
        </authorList>
    </citation>
    <scope>NUCLEOTIDE SEQUENCE [LARGE SCALE GENOMIC DNA]</scope>
    <source>
        <strain evidence="2 3">A7P-90m</strain>
    </source>
</reference>
<feature type="chain" id="PRO_5011568563" description="Lipoprotein" evidence="1">
    <location>
        <begin position="22"/>
        <end position="184"/>
    </location>
</feature>
<keyword evidence="3" id="KW-1185">Reference proteome</keyword>
<dbReference type="EMBL" id="FMYP01000042">
    <property type="protein sequence ID" value="SDC65657.1"/>
    <property type="molecule type" value="Genomic_DNA"/>
</dbReference>
<dbReference type="Proteomes" id="UP000199452">
    <property type="component" value="Unassembled WGS sequence"/>
</dbReference>
<dbReference type="OrthoDB" id="1098351at2"/>
<proteinExistence type="predicted"/>
<dbReference type="AlphaFoldDB" id="A0A1G6NEE9"/>
<accession>A0A1G6NEE9</accession>
<protein>
    <recommendedName>
        <fullName evidence="4">Lipoprotein</fullName>
    </recommendedName>
</protein>
<dbReference type="PROSITE" id="PS51257">
    <property type="entry name" value="PROKAR_LIPOPROTEIN"/>
    <property type="match status" value="1"/>
</dbReference>
<keyword evidence="1" id="KW-0732">Signal</keyword>
<evidence type="ECO:0000256" key="1">
    <source>
        <dbReference type="SAM" id="SignalP"/>
    </source>
</evidence>
<evidence type="ECO:0000313" key="3">
    <source>
        <dbReference type="Proteomes" id="UP000199452"/>
    </source>
</evidence>
<dbReference type="RefSeq" id="WP_092439062.1">
    <property type="nucleotide sequence ID" value="NZ_FMYP01000042.1"/>
</dbReference>